<accession>A0AA43QYM6</accession>
<gene>
    <name evidence="1" type="ORF">DCBHLPFO_00760</name>
</gene>
<dbReference type="AlphaFoldDB" id="A0AA43QYM6"/>
<name>A0AA43QYM6_MYCAR</name>
<evidence type="ECO:0000313" key="2">
    <source>
        <dbReference type="Proteomes" id="UP001162175"/>
    </source>
</evidence>
<comment type="caution">
    <text evidence="1">The sequence shown here is derived from an EMBL/GenBank/DDBJ whole genome shotgun (WGS) entry which is preliminary data.</text>
</comment>
<sequence>MNIKNSEILKIIELILTVSSLIFLLNARTLWRPATLEHKERNKIAKVVVLIPPPVDTGPAPINIKIVITSMLAGESVCRLIDE</sequence>
<evidence type="ECO:0000313" key="1">
    <source>
        <dbReference type="EMBL" id="MDI3349711.1"/>
    </source>
</evidence>
<dbReference type="Proteomes" id="UP001162175">
    <property type="component" value="Unassembled WGS sequence"/>
</dbReference>
<reference evidence="1" key="1">
    <citation type="submission" date="2022-11" db="EMBL/GenBank/DDBJ databases">
        <title>Draft genome of Mycoplasma arginini isolated from fly.</title>
        <authorList>
            <person name="Severgnini M."/>
            <person name="Gioia G."/>
            <person name="Cremonesi P."/>
            <person name="Moroni P."/>
            <person name="Addis M.F."/>
            <person name="Castiglioni B."/>
        </authorList>
    </citation>
    <scope>NUCLEOTIDE SEQUENCE</scope>
    <source>
        <strain evidence="1">QMP CG1-1632</strain>
    </source>
</reference>
<proteinExistence type="predicted"/>
<organism evidence="1 2">
    <name type="scientific">Mycoplasmopsis arginini</name>
    <name type="common">Mycoplasma arginini</name>
    <dbReference type="NCBI Taxonomy" id="2094"/>
    <lineage>
        <taxon>Bacteria</taxon>
        <taxon>Bacillati</taxon>
        <taxon>Mycoplasmatota</taxon>
        <taxon>Mycoplasmoidales</taxon>
        <taxon>Metamycoplasmataceae</taxon>
        <taxon>Mycoplasmopsis</taxon>
    </lineage>
</organism>
<protein>
    <submittedName>
        <fullName evidence="1">Uncharacterized protein</fullName>
    </submittedName>
</protein>
<dbReference type="EMBL" id="JAPFAR010000090">
    <property type="protein sequence ID" value="MDI3349711.1"/>
    <property type="molecule type" value="Genomic_DNA"/>
</dbReference>